<accession>A0ABR4N067</accession>
<evidence type="ECO:0000313" key="1">
    <source>
        <dbReference type="EMBL" id="KAL2912895.1"/>
    </source>
</evidence>
<gene>
    <name evidence="1" type="ORF">HK105_207566</name>
</gene>
<protein>
    <submittedName>
        <fullName evidence="1">Uncharacterized protein</fullName>
    </submittedName>
</protein>
<dbReference type="PANTHER" id="PTHR13318">
    <property type="entry name" value="PARTNER OF PAIRED, ISOFORM B-RELATED"/>
    <property type="match status" value="1"/>
</dbReference>
<dbReference type="Gene3D" id="3.80.10.10">
    <property type="entry name" value="Ribonuclease Inhibitor"/>
    <property type="match status" value="3"/>
</dbReference>
<name>A0ABR4N067_9FUNG</name>
<proteinExistence type="predicted"/>
<dbReference type="SUPFAM" id="SSF52047">
    <property type="entry name" value="RNI-like"/>
    <property type="match status" value="1"/>
</dbReference>
<evidence type="ECO:0000313" key="2">
    <source>
        <dbReference type="Proteomes" id="UP001527925"/>
    </source>
</evidence>
<reference evidence="1 2" key="1">
    <citation type="submission" date="2023-09" db="EMBL/GenBank/DDBJ databases">
        <title>Pangenome analysis of Batrachochytrium dendrobatidis and related Chytrids.</title>
        <authorList>
            <person name="Yacoub M.N."/>
            <person name="Stajich J.E."/>
            <person name="James T.Y."/>
        </authorList>
    </citation>
    <scope>NUCLEOTIDE SEQUENCE [LARGE SCALE GENOMIC DNA]</scope>
    <source>
        <strain evidence="1 2">JEL0888</strain>
    </source>
</reference>
<dbReference type="Proteomes" id="UP001527925">
    <property type="component" value="Unassembled WGS sequence"/>
</dbReference>
<dbReference type="SMART" id="SM00367">
    <property type="entry name" value="LRR_CC"/>
    <property type="match status" value="5"/>
</dbReference>
<comment type="caution">
    <text evidence="1">The sequence shown here is derived from an EMBL/GenBank/DDBJ whole genome shotgun (WGS) entry which is preliminary data.</text>
</comment>
<organism evidence="1 2">
    <name type="scientific">Polyrhizophydium stewartii</name>
    <dbReference type="NCBI Taxonomy" id="2732419"/>
    <lineage>
        <taxon>Eukaryota</taxon>
        <taxon>Fungi</taxon>
        <taxon>Fungi incertae sedis</taxon>
        <taxon>Chytridiomycota</taxon>
        <taxon>Chytridiomycota incertae sedis</taxon>
        <taxon>Chytridiomycetes</taxon>
        <taxon>Rhizophydiales</taxon>
        <taxon>Rhizophydiales incertae sedis</taxon>
        <taxon>Polyrhizophydium</taxon>
    </lineage>
</organism>
<dbReference type="EMBL" id="JADGIZ020000055">
    <property type="protein sequence ID" value="KAL2912895.1"/>
    <property type="molecule type" value="Genomic_DNA"/>
</dbReference>
<sequence>MAPAPPIAPVPPIPQDASPADVAQRVADAAAAAAAAADALAAQTVDTAVRTFAHYLALFRVRGPTRLVLSNCPSVSDGTLVALLAQSRDLVSLRIDQCPRLSCAALAPLASHCPILKSLTLTKWAGMFHLDLGLPLLETFTVHRSATTEKDHLALRCPNLVHLNIDGVAMRDWMLHQILAQSGACLESLDISCRSRLLRFSPNCFRVVPEHCPKLKVFGLRFAAISDSALAMLVRGCSSTLRSLSLVQVEGIMDGAIEALAGCSRLDTLCLIDCGMLSVYSEQALLLLLKNCVALKRLVLSGNSSMSDAVLDAIASGPLINTLQELCLYMFDRLTDDGLDRFSSALARSASLRNVEFKWSLGSRHQRFPHFSSNYFPLLSF</sequence>
<dbReference type="InterPro" id="IPR006553">
    <property type="entry name" value="Leu-rich_rpt_Cys-con_subtyp"/>
</dbReference>
<dbReference type="InterPro" id="IPR032675">
    <property type="entry name" value="LRR_dom_sf"/>
</dbReference>
<keyword evidence="2" id="KW-1185">Reference proteome</keyword>